<dbReference type="SMART" id="SM00304">
    <property type="entry name" value="HAMP"/>
    <property type="match status" value="1"/>
</dbReference>
<evidence type="ECO:0000256" key="4">
    <source>
        <dbReference type="ARBA" id="ARBA00022989"/>
    </source>
</evidence>
<evidence type="ECO:0000256" key="5">
    <source>
        <dbReference type="ARBA" id="ARBA00023136"/>
    </source>
</evidence>
<feature type="transmembrane region" description="Helical" evidence="9">
    <location>
        <begin position="278"/>
        <end position="299"/>
    </location>
</feature>
<dbReference type="Pfam" id="PF00672">
    <property type="entry name" value="HAMP"/>
    <property type="match status" value="1"/>
</dbReference>
<dbReference type="SMART" id="SM00283">
    <property type="entry name" value="MA"/>
    <property type="match status" value="1"/>
</dbReference>
<gene>
    <name evidence="12" type="ORF">P6N53_13025</name>
</gene>
<keyword evidence="13" id="KW-1185">Reference proteome</keyword>
<accession>A0AAW7ZEJ7</accession>
<evidence type="ECO:0000313" key="13">
    <source>
        <dbReference type="Proteomes" id="UP001172911"/>
    </source>
</evidence>
<evidence type="ECO:0000256" key="7">
    <source>
        <dbReference type="ARBA" id="ARBA00029447"/>
    </source>
</evidence>
<evidence type="ECO:0000313" key="12">
    <source>
        <dbReference type="EMBL" id="MDO7788147.1"/>
    </source>
</evidence>
<dbReference type="CDD" id="cd11386">
    <property type="entry name" value="MCP_signal"/>
    <property type="match status" value="1"/>
</dbReference>
<dbReference type="EMBL" id="JARPTC010000019">
    <property type="protein sequence ID" value="MDO7788147.1"/>
    <property type="molecule type" value="Genomic_DNA"/>
</dbReference>
<dbReference type="InterPro" id="IPR033463">
    <property type="entry name" value="sCache_3"/>
</dbReference>
<dbReference type="Pfam" id="PF00015">
    <property type="entry name" value="MCPsignal"/>
    <property type="match status" value="1"/>
</dbReference>
<protein>
    <submittedName>
        <fullName evidence="12">Methyl-accepting chemotaxis protein</fullName>
    </submittedName>
</protein>
<feature type="domain" description="Methyl-accepting transducer" evidence="10">
    <location>
        <begin position="353"/>
        <end position="603"/>
    </location>
</feature>
<dbReference type="PANTHER" id="PTHR32089:SF112">
    <property type="entry name" value="LYSOZYME-LIKE PROTEIN-RELATED"/>
    <property type="match status" value="1"/>
</dbReference>
<dbReference type="InterPro" id="IPR004090">
    <property type="entry name" value="Chemotax_Me-accpt_rcpt"/>
</dbReference>
<keyword evidence="6 8" id="KW-0807">Transducer</keyword>
<comment type="subcellular location">
    <subcellularLocation>
        <location evidence="1">Cell membrane</location>
        <topology evidence="1">Multi-pass membrane protein</topology>
    </subcellularLocation>
</comment>
<dbReference type="InterPro" id="IPR003660">
    <property type="entry name" value="HAMP_dom"/>
</dbReference>
<dbReference type="PROSITE" id="PS50111">
    <property type="entry name" value="CHEMOTAXIS_TRANSDUC_2"/>
    <property type="match status" value="1"/>
</dbReference>
<dbReference type="GO" id="GO:0007165">
    <property type="term" value="P:signal transduction"/>
    <property type="evidence" value="ECO:0007669"/>
    <property type="project" value="UniProtKB-KW"/>
</dbReference>
<dbReference type="CDD" id="cd06225">
    <property type="entry name" value="HAMP"/>
    <property type="match status" value="1"/>
</dbReference>
<dbReference type="Gene3D" id="3.30.450.20">
    <property type="entry name" value="PAS domain"/>
    <property type="match status" value="1"/>
</dbReference>
<keyword evidence="4 9" id="KW-1133">Transmembrane helix</keyword>
<feature type="domain" description="HAMP" evidence="11">
    <location>
        <begin position="302"/>
        <end position="355"/>
    </location>
</feature>
<name>A0AAW7ZEJ7_9FIRM</name>
<keyword evidence="2" id="KW-1003">Cell membrane</keyword>
<evidence type="ECO:0000256" key="2">
    <source>
        <dbReference type="ARBA" id="ARBA00022475"/>
    </source>
</evidence>
<keyword evidence="5 9" id="KW-0472">Membrane</keyword>
<evidence type="ECO:0000259" key="11">
    <source>
        <dbReference type="PROSITE" id="PS50885"/>
    </source>
</evidence>
<reference evidence="12" key="2">
    <citation type="submission" date="2023-03" db="EMBL/GenBank/DDBJ databases">
        <authorList>
            <person name="Zhang Z."/>
        </authorList>
    </citation>
    <scope>NUCLEOTIDE SEQUENCE</scope>
    <source>
        <strain evidence="12">DSA</strain>
    </source>
</reference>
<evidence type="ECO:0000256" key="1">
    <source>
        <dbReference type="ARBA" id="ARBA00004651"/>
    </source>
</evidence>
<dbReference type="RefSeq" id="WP_304543808.1">
    <property type="nucleotide sequence ID" value="NZ_JARPTC010000019.1"/>
</dbReference>
<dbReference type="PANTHER" id="PTHR32089">
    <property type="entry name" value="METHYL-ACCEPTING CHEMOTAXIS PROTEIN MCPB"/>
    <property type="match status" value="1"/>
</dbReference>
<organism evidence="12 13">
    <name type="scientific">Desulforamulus aquiferis</name>
    <dbReference type="NCBI Taxonomy" id="1397668"/>
    <lineage>
        <taxon>Bacteria</taxon>
        <taxon>Bacillati</taxon>
        <taxon>Bacillota</taxon>
        <taxon>Clostridia</taxon>
        <taxon>Eubacteriales</taxon>
        <taxon>Peptococcaceae</taxon>
        <taxon>Desulforamulus</taxon>
    </lineage>
</organism>
<dbReference type="Gene3D" id="1.10.287.950">
    <property type="entry name" value="Methyl-accepting chemotaxis protein"/>
    <property type="match status" value="1"/>
</dbReference>
<dbReference type="InterPro" id="IPR004089">
    <property type="entry name" value="MCPsignal_dom"/>
</dbReference>
<comment type="similarity">
    <text evidence="7">Belongs to the methyl-accepting chemotaxis (MCP) protein family.</text>
</comment>
<dbReference type="PROSITE" id="PS50885">
    <property type="entry name" value="HAMP"/>
    <property type="match status" value="1"/>
</dbReference>
<evidence type="ECO:0000256" key="8">
    <source>
        <dbReference type="PROSITE-ProRule" id="PRU00284"/>
    </source>
</evidence>
<evidence type="ECO:0000256" key="3">
    <source>
        <dbReference type="ARBA" id="ARBA00022692"/>
    </source>
</evidence>
<reference evidence="12" key="1">
    <citation type="journal article" date="2023" name="J. Hazard. Mater.">
        <title>Anaerobic biodegradation of pyrene and benzo[a]pyrene by a new sulfate-reducing Desulforamulus aquiferis strain DSA.</title>
        <authorList>
            <person name="Zhang Z."/>
            <person name="Sun J."/>
            <person name="Gong X."/>
            <person name="Wang C."/>
            <person name="Wang H."/>
        </authorList>
    </citation>
    <scope>NUCLEOTIDE SEQUENCE</scope>
    <source>
        <strain evidence="12">DSA</strain>
    </source>
</reference>
<evidence type="ECO:0000256" key="9">
    <source>
        <dbReference type="SAM" id="Phobius"/>
    </source>
</evidence>
<dbReference type="Pfam" id="PF17202">
    <property type="entry name" value="sCache_3_3"/>
    <property type="match status" value="1"/>
</dbReference>
<dbReference type="AlphaFoldDB" id="A0AAW7ZEJ7"/>
<dbReference type="InterPro" id="IPR029151">
    <property type="entry name" value="Sensor-like_sf"/>
</dbReference>
<dbReference type="PRINTS" id="PR00260">
    <property type="entry name" value="CHEMTRNSDUCR"/>
</dbReference>
<dbReference type="GO" id="GO:0006935">
    <property type="term" value="P:chemotaxis"/>
    <property type="evidence" value="ECO:0007669"/>
    <property type="project" value="InterPro"/>
</dbReference>
<comment type="caution">
    <text evidence="12">The sequence shown here is derived from an EMBL/GenBank/DDBJ whole genome shotgun (WGS) entry which is preliminary data.</text>
</comment>
<keyword evidence="3 9" id="KW-0812">Transmembrane</keyword>
<dbReference type="SUPFAM" id="SSF58104">
    <property type="entry name" value="Methyl-accepting chemotaxis protein (MCP) signaling domain"/>
    <property type="match status" value="1"/>
</dbReference>
<dbReference type="GO" id="GO:0004888">
    <property type="term" value="F:transmembrane signaling receptor activity"/>
    <property type="evidence" value="ECO:0007669"/>
    <property type="project" value="InterPro"/>
</dbReference>
<dbReference type="GO" id="GO:0005886">
    <property type="term" value="C:plasma membrane"/>
    <property type="evidence" value="ECO:0007669"/>
    <property type="project" value="UniProtKB-SubCell"/>
</dbReference>
<evidence type="ECO:0000259" key="10">
    <source>
        <dbReference type="PROSITE" id="PS50111"/>
    </source>
</evidence>
<proteinExistence type="inferred from homology"/>
<sequence length="620" mass="66557">MKSIKTKLLLYIGALILLAIITTVGSAIYIFSQYNEEISQQQAFSGMIGLNKALEQYMSESLNRAKVFSQYKGVPEAIEAKDSRGVLDVLTPLVEGTGIDFATITDEKGIVIARTHDPAKMGDSVMNQKNVQVALKGEPIAVIESGTVVKLSARSGVPVKNEQGQIVGVISVGYDLSKEHVVDEIKDLFGTDATLFLQDTRVNTTIVKENKRLVGTQLDPEIAHRILQENQSYLGDAKILGESYVASYMPLVGADGKNIGVIFAGKTKADALAMIKKISFIVFLITLTVVLMVIVFTVVMTNKTLGPIKGLADRATQIAEGNLAVDKIAISSKDELGQLAGAFNTMHSNLCLMVEQVKNKVVDIVASSNQLSASAENVTASSSETANSVNQIVGQVEQVNHNIRNAEDVSTQANIYAREGQQGIQRVQEQMMIIEQATGHSQRVMNDLNLSADQINRIIDFISQISGQTNLLALNAAIEAARAGEHGRGFSVVAEEVKKLAEQSSDAAKEIGNIIRDIQQGCREAVKSMNKGTVQVQAGSRAVKVAGEAFKNISNGVESVGTDIIAIATATDQIISSFQTVAAATEEQSAAMEEVASTAQELTRIAEELEGLTLKFQLRS</sequence>
<dbReference type="SUPFAM" id="SSF103190">
    <property type="entry name" value="Sensory domain-like"/>
    <property type="match status" value="2"/>
</dbReference>
<evidence type="ECO:0000256" key="6">
    <source>
        <dbReference type="ARBA" id="ARBA00023224"/>
    </source>
</evidence>
<dbReference type="Proteomes" id="UP001172911">
    <property type="component" value="Unassembled WGS sequence"/>
</dbReference>